<evidence type="ECO:0000256" key="1">
    <source>
        <dbReference type="SAM" id="MobiDB-lite"/>
    </source>
</evidence>
<keyword evidence="3" id="KW-1185">Reference proteome</keyword>
<protein>
    <submittedName>
        <fullName evidence="2">Uncharacterized protein</fullName>
    </submittedName>
</protein>
<name>A0A8S0WLF9_9GAMM</name>
<feature type="region of interest" description="Disordered" evidence="1">
    <location>
        <begin position="197"/>
        <end position="219"/>
    </location>
</feature>
<sequence length="279" mass="31068">MQTAPTIIKAQAEKKPAKLPAVISANPLDLPATTFKEGLDRRKENRATLMAWIRDALVDGSDFGKIHVVGRNRCQAGKNCHNPEHYSKPSLFKAGAEKICGMLGLTIHYPTLAEYEKAALTGTHLSQIIMRCEIVDASGRVVADGVGARLLSQDNGDINKALKMAEKSAHIDATLRMAGLSEVFTQDIEDIMPQREVESSQQAENSEQGSPVEEQLATVSKTDCQRLEDRIKELGLDHKRVKDWMFKASHHRFKDFMELSPEFYQTLYSKLDQFAKVAS</sequence>
<proteinExistence type="predicted"/>
<gene>
    <name evidence="2" type="ORF">METHB2_10050</name>
</gene>
<organism evidence="2 3">
    <name type="scientific">Candidatus Methylobacter favarea</name>
    <dbReference type="NCBI Taxonomy" id="2707345"/>
    <lineage>
        <taxon>Bacteria</taxon>
        <taxon>Pseudomonadati</taxon>
        <taxon>Pseudomonadota</taxon>
        <taxon>Gammaproteobacteria</taxon>
        <taxon>Methylococcales</taxon>
        <taxon>Methylococcaceae</taxon>
        <taxon>Methylobacter</taxon>
    </lineage>
</organism>
<dbReference type="EMBL" id="CADCXN010000001">
    <property type="protein sequence ID" value="CAA9889090.1"/>
    <property type="molecule type" value="Genomic_DNA"/>
</dbReference>
<dbReference type="RefSeq" id="WP_174624237.1">
    <property type="nucleotide sequence ID" value="NZ_CADCXN010000001.1"/>
</dbReference>
<comment type="caution">
    <text evidence="2">The sequence shown here is derived from an EMBL/GenBank/DDBJ whole genome shotgun (WGS) entry which is preliminary data.</text>
</comment>
<dbReference type="Proteomes" id="UP000494216">
    <property type="component" value="Unassembled WGS sequence"/>
</dbReference>
<evidence type="ECO:0000313" key="2">
    <source>
        <dbReference type="EMBL" id="CAA9889090.1"/>
    </source>
</evidence>
<feature type="compositionally biased region" description="Polar residues" evidence="1">
    <location>
        <begin position="199"/>
        <end position="209"/>
    </location>
</feature>
<accession>A0A8S0WLF9</accession>
<reference evidence="2 3" key="1">
    <citation type="submission" date="2020-02" db="EMBL/GenBank/DDBJ databases">
        <authorList>
            <person name="Hogendoorn C."/>
        </authorList>
    </citation>
    <scope>NUCLEOTIDE SEQUENCE [LARGE SCALE GENOMIC DNA]</scope>
    <source>
        <strain evidence="2">METHB21</strain>
    </source>
</reference>
<evidence type="ECO:0000313" key="3">
    <source>
        <dbReference type="Proteomes" id="UP000494216"/>
    </source>
</evidence>
<dbReference type="AlphaFoldDB" id="A0A8S0WLF9"/>